<dbReference type="Proteomes" id="UP001164539">
    <property type="component" value="Chromosome 11"/>
</dbReference>
<evidence type="ECO:0000313" key="1">
    <source>
        <dbReference type="EMBL" id="KAJ4706307.1"/>
    </source>
</evidence>
<comment type="caution">
    <text evidence="1">The sequence shown here is derived from an EMBL/GenBank/DDBJ whole genome shotgun (WGS) entry which is preliminary data.</text>
</comment>
<organism evidence="1 2">
    <name type="scientific">Melia azedarach</name>
    <name type="common">Chinaberry tree</name>
    <dbReference type="NCBI Taxonomy" id="155640"/>
    <lineage>
        <taxon>Eukaryota</taxon>
        <taxon>Viridiplantae</taxon>
        <taxon>Streptophyta</taxon>
        <taxon>Embryophyta</taxon>
        <taxon>Tracheophyta</taxon>
        <taxon>Spermatophyta</taxon>
        <taxon>Magnoliopsida</taxon>
        <taxon>eudicotyledons</taxon>
        <taxon>Gunneridae</taxon>
        <taxon>Pentapetalae</taxon>
        <taxon>rosids</taxon>
        <taxon>malvids</taxon>
        <taxon>Sapindales</taxon>
        <taxon>Meliaceae</taxon>
        <taxon>Melia</taxon>
    </lineage>
</organism>
<dbReference type="EMBL" id="CM051404">
    <property type="protein sequence ID" value="KAJ4706307.1"/>
    <property type="molecule type" value="Genomic_DNA"/>
</dbReference>
<sequence length="200" mass="22264">MSSNHLLVESDKEYDASHRSSASSLLSASLIAPSSRQSWPRRVPSRFLSNGFDKEKYSMSRNVKRKGGKICLQDHGEKNKSFSNSSSVSVPISVKGRGRYGVYGRMLALAAHALVEGQNKREPKDLWQEPVVSAFAWRPCANQRNWEPSGGNNGYILVTANGGMNQQRVAICNDFVLARLLNATLVVPKFMYSSVWKDVR</sequence>
<protein>
    <submittedName>
        <fullName evidence="1">O-fucosyltransferase family protein</fullName>
    </submittedName>
</protein>
<evidence type="ECO:0000313" key="2">
    <source>
        <dbReference type="Proteomes" id="UP001164539"/>
    </source>
</evidence>
<accession>A0ACC1X4Q8</accession>
<proteinExistence type="predicted"/>
<gene>
    <name evidence="1" type="ORF">OWV82_019974</name>
</gene>
<reference evidence="1 2" key="1">
    <citation type="journal article" date="2023" name="Science">
        <title>Complex scaffold remodeling in plant triterpene biosynthesis.</title>
        <authorList>
            <person name="De La Pena R."/>
            <person name="Hodgson H."/>
            <person name="Liu J.C."/>
            <person name="Stephenson M.J."/>
            <person name="Martin A.C."/>
            <person name="Owen C."/>
            <person name="Harkess A."/>
            <person name="Leebens-Mack J."/>
            <person name="Jimenez L.E."/>
            <person name="Osbourn A."/>
            <person name="Sattely E.S."/>
        </authorList>
    </citation>
    <scope>NUCLEOTIDE SEQUENCE [LARGE SCALE GENOMIC DNA]</scope>
    <source>
        <strain evidence="2">cv. JPN11</strain>
        <tissue evidence="1">Leaf</tissue>
    </source>
</reference>
<keyword evidence="2" id="KW-1185">Reference proteome</keyword>
<name>A0ACC1X4Q8_MELAZ</name>